<dbReference type="InterPro" id="IPR036396">
    <property type="entry name" value="Cyt_P450_sf"/>
</dbReference>
<dbReference type="Gene3D" id="1.10.630.10">
    <property type="entry name" value="Cytochrome P450"/>
    <property type="match status" value="1"/>
</dbReference>
<evidence type="ECO:0000313" key="4">
    <source>
        <dbReference type="Proteomes" id="UP001595990"/>
    </source>
</evidence>
<evidence type="ECO:0000256" key="2">
    <source>
        <dbReference type="RuleBase" id="RU000461"/>
    </source>
</evidence>
<comment type="caution">
    <text evidence="3">The sequence shown here is derived from an EMBL/GenBank/DDBJ whole genome shotgun (WGS) entry which is preliminary data.</text>
</comment>
<keyword evidence="2" id="KW-0560">Oxidoreductase</keyword>
<dbReference type="InterPro" id="IPR002397">
    <property type="entry name" value="Cyt_P450_B"/>
</dbReference>
<reference evidence="4" key="1">
    <citation type="journal article" date="2019" name="Int. J. Syst. Evol. Microbiol.">
        <title>The Global Catalogue of Microorganisms (GCM) 10K type strain sequencing project: providing services to taxonomists for standard genome sequencing and annotation.</title>
        <authorList>
            <consortium name="The Broad Institute Genomics Platform"/>
            <consortium name="The Broad Institute Genome Sequencing Center for Infectious Disease"/>
            <person name="Wu L."/>
            <person name="Ma J."/>
        </authorList>
    </citation>
    <scope>NUCLEOTIDE SEQUENCE [LARGE SCALE GENOMIC DNA]</scope>
    <source>
        <strain evidence="4">CECT 8064</strain>
    </source>
</reference>
<comment type="similarity">
    <text evidence="1 2">Belongs to the cytochrome P450 family.</text>
</comment>
<dbReference type="SUPFAM" id="SSF48264">
    <property type="entry name" value="Cytochrome P450"/>
    <property type="match status" value="1"/>
</dbReference>
<proteinExistence type="inferred from homology"/>
<dbReference type="RefSeq" id="WP_417924442.1">
    <property type="nucleotide sequence ID" value="NZ_JBHSFS010000032.1"/>
</dbReference>
<sequence length="376" mass="39206">MTARPAAVAAARRRDLRVYRAGHPVLFTLLAAARRRPVLRVGRTLIVNDADALRHALTRLPLDRAAAGTTGQAARTALGAGDAPTGGVLFDQQGAAHRAARRALADDLSTSGVARLRPLWQATLTRGLAPLAEGRPVDLVALARETAGVTACALLGVDADPVRLADAAADAAAAAVREHLPTLPRPRARSRTGATDAARRLSDLLAEGAHSDDAAARAMLAVASVTTVVAALPRAAAWCADAGWWDLAADDTTRPALARELLRVTAPSPLLPRVAAGPGTLGGRPVRAGDRLLLVARHAVRVHTDDPDCHHPAEPALYRLVFGAGPHACPGARLATAQLEDFLHALAPHRPVVLRARADRRAALPGWRSLVVGAST</sequence>
<evidence type="ECO:0000313" key="3">
    <source>
        <dbReference type="EMBL" id="MFC4518081.1"/>
    </source>
</evidence>
<dbReference type="PANTHER" id="PTHR46696">
    <property type="entry name" value="P450, PUTATIVE (EUROFUNG)-RELATED"/>
    <property type="match status" value="1"/>
</dbReference>
<dbReference type="PRINTS" id="PR00359">
    <property type="entry name" value="BP450"/>
</dbReference>
<accession>A0ABV9BVQ9</accession>
<protein>
    <submittedName>
        <fullName evidence="3">Cytochrome P450</fullName>
    </submittedName>
</protein>
<keyword evidence="2" id="KW-0479">Metal-binding</keyword>
<keyword evidence="2" id="KW-0503">Monooxygenase</keyword>
<gene>
    <name evidence="3" type="ORF">ACFPEN_35055</name>
</gene>
<dbReference type="PROSITE" id="PS00086">
    <property type="entry name" value="CYTOCHROME_P450"/>
    <property type="match status" value="1"/>
</dbReference>
<dbReference type="Proteomes" id="UP001595990">
    <property type="component" value="Unassembled WGS sequence"/>
</dbReference>
<keyword evidence="4" id="KW-1185">Reference proteome</keyword>
<name>A0ABV9BVQ9_9ACTN</name>
<organism evidence="3 4">
    <name type="scientific">Streptomyces ehimensis</name>
    <dbReference type="NCBI Taxonomy" id="68195"/>
    <lineage>
        <taxon>Bacteria</taxon>
        <taxon>Bacillati</taxon>
        <taxon>Actinomycetota</taxon>
        <taxon>Actinomycetes</taxon>
        <taxon>Kitasatosporales</taxon>
        <taxon>Streptomycetaceae</taxon>
        <taxon>Streptomyces</taxon>
    </lineage>
</organism>
<evidence type="ECO:0000256" key="1">
    <source>
        <dbReference type="ARBA" id="ARBA00010617"/>
    </source>
</evidence>
<keyword evidence="2" id="KW-0349">Heme</keyword>
<keyword evidence="2" id="KW-0408">Iron</keyword>
<dbReference type="InterPro" id="IPR017972">
    <property type="entry name" value="Cyt_P450_CS"/>
</dbReference>
<dbReference type="PANTHER" id="PTHR46696:SF1">
    <property type="entry name" value="CYTOCHROME P450 YJIB-RELATED"/>
    <property type="match status" value="1"/>
</dbReference>
<dbReference type="Pfam" id="PF00067">
    <property type="entry name" value="p450"/>
    <property type="match status" value="1"/>
</dbReference>
<dbReference type="InterPro" id="IPR001128">
    <property type="entry name" value="Cyt_P450"/>
</dbReference>
<dbReference type="EMBL" id="JBHSFS010000032">
    <property type="protein sequence ID" value="MFC4518081.1"/>
    <property type="molecule type" value="Genomic_DNA"/>
</dbReference>